<evidence type="ECO:0000256" key="5">
    <source>
        <dbReference type="ARBA" id="ARBA00023237"/>
    </source>
</evidence>
<comment type="subcellular location">
    <subcellularLocation>
        <location evidence="1">Cell outer membrane</location>
    </subcellularLocation>
</comment>
<feature type="domain" description="SusD-like N-terminal" evidence="8">
    <location>
        <begin position="93"/>
        <end position="234"/>
    </location>
</feature>
<gene>
    <name evidence="9" type="ORF">F3D66_28645</name>
</gene>
<dbReference type="EMBL" id="VWKB01000063">
    <property type="protein sequence ID" value="KAA4089002.1"/>
    <property type="molecule type" value="Genomic_DNA"/>
</dbReference>
<comment type="similarity">
    <text evidence="2">Belongs to the SusD family.</text>
</comment>
<dbReference type="AlphaFoldDB" id="A0A5M5DTJ7"/>
<dbReference type="SUPFAM" id="SSF48452">
    <property type="entry name" value="TPR-like"/>
    <property type="match status" value="1"/>
</dbReference>
<evidence type="ECO:0000256" key="1">
    <source>
        <dbReference type="ARBA" id="ARBA00004442"/>
    </source>
</evidence>
<dbReference type="PROSITE" id="PS51257">
    <property type="entry name" value="PROKAR_LIPOPROTEIN"/>
    <property type="match status" value="1"/>
</dbReference>
<evidence type="ECO:0000256" key="6">
    <source>
        <dbReference type="SAM" id="SignalP"/>
    </source>
</evidence>
<dbReference type="InterPro" id="IPR033985">
    <property type="entry name" value="SusD-like_N"/>
</dbReference>
<dbReference type="Pfam" id="PF07980">
    <property type="entry name" value="SusD_RagB"/>
    <property type="match status" value="1"/>
</dbReference>
<dbReference type="InterPro" id="IPR011990">
    <property type="entry name" value="TPR-like_helical_dom_sf"/>
</dbReference>
<proteinExistence type="inferred from homology"/>
<keyword evidence="4" id="KW-0472">Membrane</keyword>
<dbReference type="Gene3D" id="1.25.40.390">
    <property type="match status" value="1"/>
</dbReference>
<accession>A0A5M5DTJ7</accession>
<keyword evidence="10" id="KW-1185">Reference proteome</keyword>
<evidence type="ECO:0000313" key="9">
    <source>
        <dbReference type="EMBL" id="KAA4089002.1"/>
    </source>
</evidence>
<feature type="chain" id="PRO_5030132864" evidence="6">
    <location>
        <begin position="21"/>
        <end position="614"/>
    </location>
</feature>
<feature type="signal peptide" evidence="6">
    <location>
        <begin position="1"/>
        <end position="20"/>
    </location>
</feature>
<dbReference type="GO" id="GO:0009279">
    <property type="term" value="C:cell outer membrane"/>
    <property type="evidence" value="ECO:0007669"/>
    <property type="project" value="UniProtKB-SubCell"/>
</dbReference>
<sequence length="614" mass="71232">MKKNKLYTFFLVFSSLYLFSSCLNSLDVIPEGQHSYDEIFANEVTTGAYLNSCYEDIPGFAVQYSWGTNLPIILTDDAWEYTTNTNYVGVAYKGMKSDKWSNKLIADNNNWGKGNRTSWDLFFRNIRRCNLFISRIDNAVVPTEQDRAHWKAEARVLRAYYYWELISRFGGVPIIKDVLPVDYDGADLRRESFKTCADFIISECEEAMKVPEFPWRYEKAGEEIRMTKAIAAMVKSRTALYMASPLFCDGQNYWADAERITKESLDACLANGYELYTEVRNTNLYGDNAFYEYSTSQADYGPSPIDKETIWIAKFQMGGNASIKFNGLPSNGASKSGICPTQELVDAFPMKDGTYVLDLKEPYKDELHLEPNYASGTTYNPQKPYENRDPRFYAIIFYNGSQTMNKNQKMFDIWTYNGAKDGIKMGDIKRTCTGYYMRKYMRPDSYPGSWLKIHWRMMRLSELYLNYAEAAIENGNWQDAVDAIKPIRDRVKMKNINPSNQEEARLMVQNERRIEMAMEECRYNDIRRWTKPGEEMKYGGKHLTAMWIEKVGNTYEYHRCPIGQSYDKKTGSFVGTPWTRETYKSKYLLHGLELDEANRLEAVTGVNWQNPGWD</sequence>
<dbReference type="Proteomes" id="UP000473905">
    <property type="component" value="Unassembled WGS sequence"/>
</dbReference>
<keyword evidence="3 6" id="KW-0732">Signal</keyword>
<keyword evidence="5" id="KW-0998">Cell outer membrane</keyword>
<evidence type="ECO:0000256" key="2">
    <source>
        <dbReference type="ARBA" id="ARBA00006275"/>
    </source>
</evidence>
<protein>
    <submittedName>
        <fullName evidence="9">RagB/SusD family nutrient uptake outer membrane protein</fullName>
    </submittedName>
</protein>
<dbReference type="Pfam" id="PF14322">
    <property type="entry name" value="SusD-like_3"/>
    <property type="match status" value="1"/>
</dbReference>
<evidence type="ECO:0000256" key="4">
    <source>
        <dbReference type="ARBA" id="ARBA00023136"/>
    </source>
</evidence>
<evidence type="ECO:0000313" key="10">
    <source>
        <dbReference type="Proteomes" id="UP000473905"/>
    </source>
</evidence>
<evidence type="ECO:0000259" key="7">
    <source>
        <dbReference type="Pfam" id="PF07980"/>
    </source>
</evidence>
<comment type="caution">
    <text evidence="9">The sequence shown here is derived from an EMBL/GenBank/DDBJ whole genome shotgun (WGS) entry which is preliminary data.</text>
</comment>
<evidence type="ECO:0000259" key="8">
    <source>
        <dbReference type="Pfam" id="PF14322"/>
    </source>
</evidence>
<feature type="domain" description="RagB/SusD" evidence="7">
    <location>
        <begin position="324"/>
        <end position="546"/>
    </location>
</feature>
<dbReference type="RefSeq" id="WP_004320099.1">
    <property type="nucleotide sequence ID" value="NZ_JAHYOK010000046.1"/>
</dbReference>
<evidence type="ECO:0000256" key="3">
    <source>
        <dbReference type="ARBA" id="ARBA00022729"/>
    </source>
</evidence>
<organism evidence="9 10">
    <name type="scientific">Bacteroides ovatus</name>
    <dbReference type="NCBI Taxonomy" id="28116"/>
    <lineage>
        <taxon>Bacteria</taxon>
        <taxon>Pseudomonadati</taxon>
        <taxon>Bacteroidota</taxon>
        <taxon>Bacteroidia</taxon>
        <taxon>Bacteroidales</taxon>
        <taxon>Bacteroidaceae</taxon>
        <taxon>Bacteroides</taxon>
    </lineage>
</organism>
<reference evidence="9 10" key="1">
    <citation type="journal article" date="2019" name="Nat. Med.">
        <title>A library of human gut bacterial isolates paired with longitudinal multiomics data enables mechanistic microbiome research.</title>
        <authorList>
            <person name="Poyet M."/>
            <person name="Groussin M."/>
            <person name="Gibbons S.M."/>
            <person name="Avila-Pacheco J."/>
            <person name="Jiang X."/>
            <person name="Kearney S.M."/>
            <person name="Perrotta A.R."/>
            <person name="Berdy B."/>
            <person name="Zhao S."/>
            <person name="Lieberman T.D."/>
            <person name="Swanson P.K."/>
            <person name="Smith M."/>
            <person name="Roesemann S."/>
            <person name="Alexander J.E."/>
            <person name="Rich S.A."/>
            <person name="Livny J."/>
            <person name="Vlamakis H."/>
            <person name="Clish C."/>
            <person name="Bullock K."/>
            <person name="Deik A."/>
            <person name="Scott J."/>
            <person name="Pierce K.A."/>
            <person name="Xavier R.J."/>
            <person name="Alm E.J."/>
        </authorList>
    </citation>
    <scope>NUCLEOTIDE SEQUENCE [LARGE SCALE GENOMIC DNA]</scope>
    <source>
        <strain evidence="9 10">BIOML-A134</strain>
    </source>
</reference>
<dbReference type="InterPro" id="IPR012944">
    <property type="entry name" value="SusD_RagB_dom"/>
</dbReference>
<name>A0A5M5DTJ7_BACOV</name>